<dbReference type="InterPro" id="IPR002711">
    <property type="entry name" value="HNH"/>
</dbReference>
<dbReference type="GO" id="GO:0003676">
    <property type="term" value="F:nucleic acid binding"/>
    <property type="evidence" value="ECO:0007669"/>
    <property type="project" value="InterPro"/>
</dbReference>
<dbReference type="Pfam" id="PF01844">
    <property type="entry name" value="HNH"/>
    <property type="match status" value="1"/>
</dbReference>
<dbReference type="RefSeq" id="WP_015055127.1">
    <property type="nucleotide sequence ID" value="NZ_JARSVT010000002.1"/>
</dbReference>
<gene>
    <name evidence="6" type="ORF">CAB88_11870</name>
</gene>
<keyword evidence="6" id="KW-0255">Endonuclease</keyword>
<keyword evidence="2" id="KW-0378">Hydrolase</keyword>
<keyword evidence="7" id="KW-1185">Reference proteome</keyword>
<sequence>MMQPLTIQEINKLYEQDKIIKFYKHSYWRRNIRIKALERGNSECQECKRKGKYSKGRNVHHIKELRDRPDLAYVLSNLETLCIRCHNKEHGKEKNIVKKRCTIVDEERW</sequence>
<dbReference type="SMART" id="SM00507">
    <property type="entry name" value="HNHc"/>
    <property type="match status" value="1"/>
</dbReference>
<dbReference type="AlphaFoldDB" id="A0A1W6WMH3"/>
<evidence type="ECO:0000259" key="5">
    <source>
        <dbReference type="SMART" id="SM00507"/>
    </source>
</evidence>
<dbReference type="Gene3D" id="1.10.30.50">
    <property type="match status" value="1"/>
</dbReference>
<evidence type="ECO:0000256" key="1">
    <source>
        <dbReference type="ARBA" id="ARBA00022722"/>
    </source>
</evidence>
<evidence type="ECO:0000313" key="7">
    <source>
        <dbReference type="Proteomes" id="UP000194143"/>
    </source>
</evidence>
<evidence type="ECO:0000256" key="2">
    <source>
        <dbReference type="ARBA" id="ARBA00022801"/>
    </source>
</evidence>
<dbReference type="PANTHER" id="PTHR41286">
    <property type="entry name" value="HNH NUCLEASE YAJD-RELATED"/>
    <property type="match status" value="1"/>
</dbReference>
<dbReference type="CDD" id="cd00085">
    <property type="entry name" value="HNHc"/>
    <property type="match status" value="1"/>
</dbReference>
<dbReference type="GO" id="GO:0004519">
    <property type="term" value="F:endonuclease activity"/>
    <property type="evidence" value="ECO:0007669"/>
    <property type="project" value="UniProtKB-KW"/>
</dbReference>
<evidence type="ECO:0000313" key="6">
    <source>
        <dbReference type="EMBL" id="ARP57737.1"/>
    </source>
</evidence>
<dbReference type="PANTHER" id="PTHR41286:SF1">
    <property type="entry name" value="HNH NUCLEASE YAJD-RELATED"/>
    <property type="match status" value="1"/>
</dbReference>
<evidence type="ECO:0000256" key="4">
    <source>
        <dbReference type="ARBA" id="ARBA00040194"/>
    </source>
</evidence>
<comment type="similarity">
    <text evidence="3">Belongs to the HNH nuclease family.</text>
</comment>
<dbReference type="EMBL" id="CP021061">
    <property type="protein sequence ID" value="ARP57737.1"/>
    <property type="molecule type" value="Genomic_DNA"/>
</dbReference>
<reference evidence="6 7" key="1">
    <citation type="submission" date="2017-04" db="EMBL/GenBank/DDBJ databases">
        <title>Complete Genome Sequence of Bacillus thuringiensis type Strain ATCC 10792.</title>
        <authorList>
            <person name="Oh D.-H."/>
            <person name="Park B.-J."/>
            <person name="Shuai W."/>
            <person name="Chelliah R."/>
        </authorList>
    </citation>
    <scope>NUCLEOTIDE SEQUENCE [LARGE SCALE GENOMIC DNA]</scope>
    <source>
        <strain evidence="6 7">ATCC 10792</strain>
    </source>
</reference>
<keyword evidence="1" id="KW-0540">Nuclease</keyword>
<dbReference type="Proteomes" id="UP000194143">
    <property type="component" value="Chromosome"/>
</dbReference>
<feature type="domain" description="HNH nuclease" evidence="5">
    <location>
        <begin position="31"/>
        <end position="87"/>
    </location>
</feature>
<dbReference type="GO" id="GO:0016787">
    <property type="term" value="F:hydrolase activity"/>
    <property type="evidence" value="ECO:0007669"/>
    <property type="project" value="UniProtKB-KW"/>
</dbReference>
<dbReference type="GO" id="GO:0005829">
    <property type="term" value="C:cytosol"/>
    <property type="evidence" value="ECO:0007669"/>
    <property type="project" value="TreeGrafter"/>
</dbReference>
<proteinExistence type="inferred from homology"/>
<dbReference type="InterPro" id="IPR003615">
    <property type="entry name" value="HNH_nuc"/>
</dbReference>
<accession>A0A1W6WMH3</accession>
<evidence type="ECO:0000256" key="3">
    <source>
        <dbReference type="ARBA" id="ARBA00038412"/>
    </source>
</evidence>
<protein>
    <recommendedName>
        <fullName evidence="4">Putative HNH nuclease YajD</fullName>
    </recommendedName>
</protein>
<name>A0A1W6WMH3_BACTU</name>
<organism evidence="6 7">
    <name type="scientific">Bacillus thuringiensis</name>
    <dbReference type="NCBI Taxonomy" id="1428"/>
    <lineage>
        <taxon>Bacteria</taxon>
        <taxon>Bacillati</taxon>
        <taxon>Bacillota</taxon>
        <taxon>Bacilli</taxon>
        <taxon>Bacillales</taxon>
        <taxon>Bacillaceae</taxon>
        <taxon>Bacillus</taxon>
        <taxon>Bacillus cereus group</taxon>
    </lineage>
</organism>
<dbReference type="GO" id="GO:0008270">
    <property type="term" value="F:zinc ion binding"/>
    <property type="evidence" value="ECO:0007669"/>
    <property type="project" value="InterPro"/>
</dbReference>